<accession>A0A679JCF2</accession>
<evidence type="ECO:0000313" key="2">
    <source>
        <dbReference type="EMBL" id="CAA2105477.1"/>
    </source>
</evidence>
<feature type="compositionally biased region" description="Low complexity" evidence="1">
    <location>
        <begin position="95"/>
        <end position="110"/>
    </location>
</feature>
<name>A0A679JCF2_9HYPH</name>
<sequence length="164" mass="18005">MTQSHPTSGAEPDPACPVSLDLLGAVYRAEPEDLPEILAEIPPITRAKLAVYLYGKSHMHQLGLSVARACERDDLVRVAGEIGSVVHGQAQMKSARPAAPIRRRPAAPQDQPRRRFGPEEDQPRRIVGEGALLRLIFAIDRPRPSTRSRDREAAAAFRPRSPLP</sequence>
<feature type="compositionally biased region" description="Basic and acidic residues" evidence="1">
    <location>
        <begin position="111"/>
        <end position="127"/>
    </location>
</feature>
<dbReference type="EMBL" id="LR743504">
    <property type="protein sequence ID" value="CAA2105477.1"/>
    <property type="molecule type" value="Genomic_DNA"/>
</dbReference>
<reference evidence="2" key="1">
    <citation type="submission" date="2019-12" db="EMBL/GenBank/DDBJ databases">
        <authorList>
            <person name="Cremers G."/>
        </authorList>
    </citation>
    <scope>NUCLEOTIDE SEQUENCE</scope>
    <source>
        <strain evidence="2">Mbul1</strain>
    </source>
</reference>
<feature type="compositionally biased region" description="Basic and acidic residues" evidence="1">
    <location>
        <begin position="143"/>
        <end position="153"/>
    </location>
</feature>
<gene>
    <name evidence="2" type="ORF">MBUL_03213</name>
</gene>
<evidence type="ECO:0000256" key="1">
    <source>
        <dbReference type="SAM" id="MobiDB-lite"/>
    </source>
</evidence>
<feature type="region of interest" description="Disordered" evidence="1">
    <location>
        <begin position="87"/>
        <end position="127"/>
    </location>
</feature>
<dbReference type="AlphaFoldDB" id="A0A679JCF2"/>
<protein>
    <submittedName>
        <fullName evidence="2">Uncharacterized protein</fullName>
    </submittedName>
</protein>
<organism evidence="2">
    <name type="scientific">Methylobacterium bullatum</name>
    <dbReference type="NCBI Taxonomy" id="570505"/>
    <lineage>
        <taxon>Bacteria</taxon>
        <taxon>Pseudomonadati</taxon>
        <taxon>Pseudomonadota</taxon>
        <taxon>Alphaproteobacteria</taxon>
        <taxon>Hyphomicrobiales</taxon>
        <taxon>Methylobacteriaceae</taxon>
        <taxon>Methylobacterium</taxon>
    </lineage>
</organism>
<feature type="region of interest" description="Disordered" evidence="1">
    <location>
        <begin position="143"/>
        <end position="164"/>
    </location>
</feature>
<proteinExistence type="predicted"/>